<dbReference type="Proteomes" id="UP000469427">
    <property type="component" value="Unassembled WGS sequence"/>
</dbReference>
<name>A0A6I1A476_PHOVU</name>
<dbReference type="RefSeq" id="WP_118301058.1">
    <property type="nucleotide sequence ID" value="NZ_JADMQN010000064.1"/>
</dbReference>
<accession>A0A6I1A476</accession>
<dbReference type="EMBL" id="WDBI01000021">
    <property type="protein sequence ID" value="KAB6525369.1"/>
    <property type="molecule type" value="Genomic_DNA"/>
</dbReference>
<proteinExistence type="predicted"/>
<dbReference type="AlphaFoldDB" id="A0A6I1A476"/>
<gene>
    <name evidence="1" type="ORF">GAY98_13395</name>
</gene>
<evidence type="ECO:0000313" key="2">
    <source>
        <dbReference type="Proteomes" id="UP000469427"/>
    </source>
</evidence>
<reference evidence="1 2" key="1">
    <citation type="journal article" date="2019" name="Nat. Med.">
        <title>A library of human gut bacterial isolates paired with longitudinal multiomics data enables mechanistic microbiome research.</title>
        <authorList>
            <person name="Poyet M."/>
            <person name="Groussin M."/>
            <person name="Gibbons S.M."/>
            <person name="Avila-Pacheco J."/>
            <person name="Jiang X."/>
            <person name="Kearney S.M."/>
            <person name="Perrotta A.R."/>
            <person name="Berdy B."/>
            <person name="Zhao S."/>
            <person name="Lieberman T.D."/>
            <person name="Swanson P.K."/>
            <person name="Smith M."/>
            <person name="Roesemann S."/>
            <person name="Alexander J.E."/>
            <person name="Rich S.A."/>
            <person name="Livny J."/>
            <person name="Vlamakis H."/>
            <person name="Clish C."/>
            <person name="Bullock K."/>
            <person name="Deik A."/>
            <person name="Scott J."/>
            <person name="Pierce K.A."/>
            <person name="Xavier R.J."/>
            <person name="Alm E.J."/>
        </authorList>
    </citation>
    <scope>NUCLEOTIDE SEQUENCE [LARGE SCALE GENOMIC DNA]</scope>
    <source>
        <strain evidence="1 2">BIOML-A122</strain>
    </source>
</reference>
<comment type="caution">
    <text evidence="1">The sequence shown here is derived from an EMBL/GenBank/DDBJ whole genome shotgun (WGS) entry which is preliminary data.</text>
</comment>
<evidence type="ECO:0000313" key="1">
    <source>
        <dbReference type="EMBL" id="KAB6525369.1"/>
    </source>
</evidence>
<organism evidence="1 2">
    <name type="scientific">Phocaeicola vulgatus</name>
    <name type="common">Bacteroides vulgatus</name>
    <dbReference type="NCBI Taxonomy" id="821"/>
    <lineage>
        <taxon>Bacteria</taxon>
        <taxon>Pseudomonadati</taxon>
        <taxon>Bacteroidota</taxon>
        <taxon>Bacteroidia</taxon>
        <taxon>Bacteroidales</taxon>
        <taxon>Bacteroidaceae</taxon>
        <taxon>Phocaeicola</taxon>
    </lineage>
</organism>
<sequence>MELSKKKLEDLISAVDKIVAANSQQEPSLFDELSAPTDIAKILDVPIQDPEKSYDLYYGNIQKFLNSFLPKDNEISKPIRELVCILLSHKEKDKKGIRHGDSRQAKTTDMENLIEVLSEWSETPQDFFRLAITLLDKNKKLGYISEDKTIQDYL</sequence>
<protein>
    <submittedName>
        <fullName evidence="1">Uncharacterized protein</fullName>
    </submittedName>
</protein>